<evidence type="ECO:0000256" key="5">
    <source>
        <dbReference type="HAMAP-Rule" id="MF_00050"/>
    </source>
</evidence>
<dbReference type="AlphaFoldDB" id="A0A1F4NRS9"/>
<dbReference type="HAMAP" id="MF_00050">
    <property type="entry name" value="EF_Ts"/>
    <property type="match status" value="1"/>
</dbReference>
<dbReference type="CDD" id="cd14275">
    <property type="entry name" value="UBA_EF-Ts"/>
    <property type="match status" value="1"/>
</dbReference>
<evidence type="ECO:0000256" key="4">
    <source>
        <dbReference type="ARBA" id="ARBA00022917"/>
    </source>
</evidence>
<reference evidence="9 10" key="1">
    <citation type="journal article" date="2016" name="Nat. Commun.">
        <title>Thousands of microbial genomes shed light on interconnected biogeochemical processes in an aquifer system.</title>
        <authorList>
            <person name="Anantharaman K."/>
            <person name="Brown C.T."/>
            <person name="Hug L.A."/>
            <person name="Sharon I."/>
            <person name="Castelle C.J."/>
            <person name="Probst A.J."/>
            <person name="Thomas B.C."/>
            <person name="Singh A."/>
            <person name="Wilkins M.J."/>
            <person name="Karaoz U."/>
            <person name="Brodie E.L."/>
            <person name="Williams K.H."/>
            <person name="Hubbard S.S."/>
            <person name="Banfield J.F."/>
        </authorList>
    </citation>
    <scope>NUCLEOTIDE SEQUENCE [LARGE SCALE GENOMIC DNA]</scope>
</reference>
<dbReference type="InterPro" id="IPR001816">
    <property type="entry name" value="Transl_elong_EFTs/EF1B"/>
</dbReference>
<keyword evidence="5" id="KW-0963">Cytoplasm</keyword>
<dbReference type="Gene3D" id="1.10.286.20">
    <property type="match status" value="1"/>
</dbReference>
<comment type="similarity">
    <text evidence="1 5 6">Belongs to the EF-Ts family.</text>
</comment>
<evidence type="ECO:0000256" key="7">
    <source>
        <dbReference type="RuleBase" id="RU000643"/>
    </source>
</evidence>
<dbReference type="NCBIfam" id="TIGR00116">
    <property type="entry name" value="tsf"/>
    <property type="match status" value="1"/>
</dbReference>
<organism evidence="9 10">
    <name type="scientific">candidate division Kazan bacterium RBG_13_50_9</name>
    <dbReference type="NCBI Taxonomy" id="1798535"/>
    <lineage>
        <taxon>Bacteria</taxon>
        <taxon>Bacteria division Kazan-3B-28</taxon>
    </lineage>
</organism>
<evidence type="ECO:0000313" key="9">
    <source>
        <dbReference type="EMBL" id="OGB74141.1"/>
    </source>
</evidence>
<keyword evidence="3 5" id="KW-0251">Elongation factor</keyword>
<dbReference type="InterPro" id="IPR018101">
    <property type="entry name" value="Transl_elong_Ts_CS"/>
</dbReference>
<feature type="region of interest" description="Involved in Mg(2+) ion dislocation from EF-Tu" evidence="5">
    <location>
        <begin position="81"/>
        <end position="84"/>
    </location>
</feature>
<dbReference type="PANTHER" id="PTHR11741">
    <property type="entry name" value="ELONGATION FACTOR TS"/>
    <property type="match status" value="1"/>
</dbReference>
<dbReference type="InterPro" id="IPR036402">
    <property type="entry name" value="EF-Ts_dimer_sf"/>
</dbReference>
<accession>A0A1F4NRS9</accession>
<dbReference type="GO" id="GO:0003746">
    <property type="term" value="F:translation elongation factor activity"/>
    <property type="evidence" value="ECO:0007669"/>
    <property type="project" value="UniProtKB-UniRule"/>
</dbReference>
<sequence length="196" mass="21640">MEIRASDVKKLRDLTGAGMMDAKKALMASDGNLDKAAKLLREQGTQLAESKSERTASQGVIATYIHPGDQVGVLVELNCETDFVARNDDFKKLAHNLAIHVAGMHPLYVTPEDVPEDVIKKEKELYHSQLKGKSKSTAGKALAGKLAGFYESVCLTKQPFALNQDIKVEDLIAETIRVVKENIKVTRFVRFEIGDR</sequence>
<dbReference type="SUPFAM" id="SSF54713">
    <property type="entry name" value="Elongation factor Ts (EF-Ts), dimerisation domain"/>
    <property type="match status" value="1"/>
</dbReference>
<dbReference type="Gene3D" id="3.30.479.20">
    <property type="entry name" value="Elongation factor Ts, dimerisation domain"/>
    <property type="match status" value="1"/>
</dbReference>
<evidence type="ECO:0000256" key="1">
    <source>
        <dbReference type="ARBA" id="ARBA00005532"/>
    </source>
</evidence>
<proteinExistence type="inferred from homology"/>
<comment type="function">
    <text evidence="5 6">Associates with the EF-Tu.GDP complex and induces the exchange of GDP to GTP. It remains bound to the aminoacyl-tRNA.EF-Tu.GTP complex up to the GTP hydrolysis stage on the ribosome.</text>
</comment>
<feature type="domain" description="Translation elongation factor EFTs/EF1B dimerisation" evidence="8">
    <location>
        <begin position="50"/>
        <end position="194"/>
    </location>
</feature>
<dbReference type="STRING" id="1798535.A2V68_02310"/>
<dbReference type="GO" id="GO:0005737">
    <property type="term" value="C:cytoplasm"/>
    <property type="evidence" value="ECO:0007669"/>
    <property type="project" value="UniProtKB-SubCell"/>
</dbReference>
<keyword evidence="4 5" id="KW-0648">Protein biosynthesis</keyword>
<comment type="subcellular location">
    <subcellularLocation>
        <location evidence="5 7">Cytoplasm</location>
    </subcellularLocation>
</comment>
<dbReference type="InterPro" id="IPR009060">
    <property type="entry name" value="UBA-like_sf"/>
</dbReference>
<dbReference type="Pfam" id="PF00889">
    <property type="entry name" value="EF_TS"/>
    <property type="match status" value="1"/>
</dbReference>
<gene>
    <name evidence="5" type="primary">tsf</name>
    <name evidence="9" type="ORF">A2V68_02310</name>
</gene>
<dbReference type="Proteomes" id="UP000176651">
    <property type="component" value="Unassembled WGS sequence"/>
</dbReference>
<evidence type="ECO:0000256" key="3">
    <source>
        <dbReference type="ARBA" id="ARBA00022768"/>
    </source>
</evidence>
<dbReference type="FunFam" id="1.10.8.10:FF:000001">
    <property type="entry name" value="Elongation factor Ts"/>
    <property type="match status" value="1"/>
</dbReference>
<evidence type="ECO:0000256" key="2">
    <source>
        <dbReference type="ARBA" id="ARBA00016956"/>
    </source>
</evidence>
<dbReference type="PANTHER" id="PTHR11741:SF0">
    <property type="entry name" value="ELONGATION FACTOR TS, MITOCHONDRIAL"/>
    <property type="match status" value="1"/>
</dbReference>
<comment type="caution">
    <text evidence="9">The sequence shown here is derived from an EMBL/GenBank/DDBJ whole genome shotgun (WGS) entry which is preliminary data.</text>
</comment>
<protein>
    <recommendedName>
        <fullName evidence="2 5">Elongation factor Ts</fullName>
        <shortName evidence="5">EF-Ts</shortName>
    </recommendedName>
</protein>
<evidence type="ECO:0000259" key="8">
    <source>
        <dbReference type="Pfam" id="PF00889"/>
    </source>
</evidence>
<dbReference type="EMBL" id="META01000004">
    <property type="protein sequence ID" value="OGB74141.1"/>
    <property type="molecule type" value="Genomic_DNA"/>
</dbReference>
<dbReference type="PROSITE" id="PS01126">
    <property type="entry name" value="EF_TS_1"/>
    <property type="match status" value="1"/>
</dbReference>
<evidence type="ECO:0000313" key="10">
    <source>
        <dbReference type="Proteomes" id="UP000176651"/>
    </source>
</evidence>
<dbReference type="Gene3D" id="1.10.8.10">
    <property type="entry name" value="DNA helicase RuvA subunit, C-terminal domain"/>
    <property type="match status" value="1"/>
</dbReference>
<evidence type="ECO:0000256" key="6">
    <source>
        <dbReference type="RuleBase" id="RU000642"/>
    </source>
</evidence>
<dbReference type="PROSITE" id="PS01127">
    <property type="entry name" value="EF_TS_2"/>
    <property type="match status" value="1"/>
</dbReference>
<dbReference type="SUPFAM" id="SSF46934">
    <property type="entry name" value="UBA-like"/>
    <property type="match status" value="1"/>
</dbReference>
<name>A0A1F4NRS9_UNCK3</name>
<dbReference type="InterPro" id="IPR014039">
    <property type="entry name" value="Transl_elong_EFTs/EF1B_dimer"/>
</dbReference>